<dbReference type="GO" id="GO:0008146">
    <property type="term" value="F:sulfotransferase activity"/>
    <property type="evidence" value="ECO:0007669"/>
    <property type="project" value="InterPro"/>
</dbReference>
<protein>
    <recommendedName>
        <fullName evidence="3">Sulfotransferase domain-containing protein</fullName>
    </recommendedName>
</protein>
<comment type="caution">
    <text evidence="4">The sequence shown here is derived from an EMBL/GenBank/DDBJ whole genome shotgun (WGS) entry which is preliminary data.</text>
</comment>
<dbReference type="Pfam" id="PF00685">
    <property type="entry name" value="Sulfotransfer_1"/>
    <property type="match status" value="2"/>
</dbReference>
<keyword evidence="2" id="KW-0808">Transferase</keyword>
<reference evidence="4" key="1">
    <citation type="submission" date="2022-06" db="EMBL/GenBank/DDBJ databases">
        <title>Uncovering the hologenomic basis of an extraordinary plant invasion.</title>
        <authorList>
            <person name="Bieker V.C."/>
            <person name="Martin M.D."/>
            <person name="Gilbert T."/>
            <person name="Hodgins K."/>
            <person name="Battlay P."/>
            <person name="Petersen B."/>
            <person name="Wilson J."/>
        </authorList>
    </citation>
    <scope>NUCLEOTIDE SEQUENCE</scope>
    <source>
        <strain evidence="4">AA19_3_7</strain>
        <tissue evidence="4">Leaf</tissue>
    </source>
</reference>
<feature type="domain" description="Sulfotransferase" evidence="3">
    <location>
        <begin position="59"/>
        <end position="313"/>
    </location>
</feature>
<dbReference type="Proteomes" id="UP001206925">
    <property type="component" value="Unassembled WGS sequence"/>
</dbReference>
<feature type="domain" description="Sulfotransferase" evidence="3">
    <location>
        <begin position="849"/>
        <end position="1104"/>
    </location>
</feature>
<evidence type="ECO:0000256" key="1">
    <source>
        <dbReference type="ARBA" id="ARBA00005771"/>
    </source>
</evidence>
<dbReference type="InterPro" id="IPR027417">
    <property type="entry name" value="P-loop_NTPase"/>
</dbReference>
<dbReference type="InterPro" id="IPR000863">
    <property type="entry name" value="Sulfotransferase_dom"/>
</dbReference>
<dbReference type="SUPFAM" id="SSF52540">
    <property type="entry name" value="P-loop containing nucleoside triphosphate hydrolases"/>
    <property type="match status" value="2"/>
</dbReference>
<evidence type="ECO:0000259" key="3">
    <source>
        <dbReference type="Pfam" id="PF00685"/>
    </source>
</evidence>
<proteinExistence type="inferred from homology"/>
<sequence>MSILMERYRHKVSSLPKNVDHHLCKYRGFWHFHGFWYHSKADFSVEAIMALQDDFQALPTDVFLASHPKSGTTWLKALAFAILDRNKFKIGISSCPTHPLLYISPHDCVPFIESESFLNNPSYANGLMHTHIPYTSLPTSINSSDCRIVYLCRNPKDVLISYWHFLNKLKDDGSTPTKLDDAFELFSRGMSPYGSFWDHVIGYYKASLERPNKVLFLKYEDLKKDPEKEVKKLAKFIGNPFTKEDEFDGSVQKIIELCGFENLREVNKDGKQSPKVCSDDIYFRKGVVGDAVNYLTTEMIQTLDKITKEKFDECVRQEIVKLENPQFFHFLLLPPSSTTMKPPTRHHHKLQHLLQTQPHLPWAYAIFWKTFNHDDGRLALTREDDDGTAPAKALITTSTVWLTGAHNLLAIDCDKTKEVLVHGLETLVYVPTTNGVVEVGWALIWSIKYSRCLVVGLLTLHLLLKRLLIEYVVLKVGWVTRGGEYECYYFGEPMMDQQPKKSRKIGSERRRIRKFNLRITSIAAYIYNVLAMDVLYKQGCEITRPLVMLLVNLTQLDAGVESLLQVGNEKVQGLYVMKRVRSFCTSSSEKEDRNKHNTSSILIKRFILCPKEKIMRKLLCTRISPVAFLTFQPVISQRGPAPGYSWQQFLPSCNSFPDSLPSFFSYNSDKARFSNYGPFFYKTGAGIMGRVELAGLTNGSVVDLSSQKWTYQVGLKGEALGLNTGGSSLWLKNPNSASSSPARLLGPIVGVFLKILLIHFQLQDTSRRLLFKEKNLERAYSVNIRANVGAMTMTDLERYKDKVSALPKNVDHLCRYQGFWYKQGFWYQSKADFSVEAIMAAQDDFHAQPTDIFLASHPKTGTTWLKALSFAILNRTKFKTMRGSSPTHPLLTVSPHDCVPFIDCESFLTNPSYANGLLATHIPYTSLPKSIINTDCRIVYICRDPKDVLISSWHFLNKLNDEVSTPITLVDAFEVFSRGMSPGGSYWDHVIGYYKASLERPSKVLLLKYEELKNDPEKEVKKLAKFLGKPFTEEEEFDGSVQKIIELCSFENLREVSNDGKQTSKVLSDSPFFRKGVVGDSINYLTPEMIQTLDKITKEKFDGLDISFQA</sequence>
<evidence type="ECO:0000256" key="2">
    <source>
        <dbReference type="ARBA" id="ARBA00022679"/>
    </source>
</evidence>
<name>A0AAD5CDY9_AMBAR</name>
<organism evidence="4 5">
    <name type="scientific">Ambrosia artemisiifolia</name>
    <name type="common">Common ragweed</name>
    <dbReference type="NCBI Taxonomy" id="4212"/>
    <lineage>
        <taxon>Eukaryota</taxon>
        <taxon>Viridiplantae</taxon>
        <taxon>Streptophyta</taxon>
        <taxon>Embryophyta</taxon>
        <taxon>Tracheophyta</taxon>
        <taxon>Spermatophyta</taxon>
        <taxon>Magnoliopsida</taxon>
        <taxon>eudicotyledons</taxon>
        <taxon>Gunneridae</taxon>
        <taxon>Pentapetalae</taxon>
        <taxon>asterids</taxon>
        <taxon>campanulids</taxon>
        <taxon>Asterales</taxon>
        <taxon>Asteraceae</taxon>
        <taxon>Asteroideae</taxon>
        <taxon>Heliantheae alliance</taxon>
        <taxon>Heliantheae</taxon>
        <taxon>Ambrosia</taxon>
    </lineage>
</organism>
<gene>
    <name evidence="4" type="ORF">M8C21_020585</name>
</gene>
<keyword evidence="5" id="KW-1185">Reference proteome</keyword>
<comment type="similarity">
    <text evidence="1">Belongs to the sulfotransferase 1 family.</text>
</comment>
<evidence type="ECO:0000313" key="4">
    <source>
        <dbReference type="EMBL" id="KAI7739852.1"/>
    </source>
</evidence>
<dbReference type="Gene3D" id="3.40.50.300">
    <property type="entry name" value="P-loop containing nucleotide triphosphate hydrolases"/>
    <property type="match status" value="2"/>
</dbReference>
<dbReference type="AlphaFoldDB" id="A0AAD5CDY9"/>
<accession>A0AAD5CDY9</accession>
<evidence type="ECO:0000313" key="5">
    <source>
        <dbReference type="Proteomes" id="UP001206925"/>
    </source>
</evidence>
<dbReference type="PANTHER" id="PTHR11783">
    <property type="entry name" value="SULFOTRANSFERASE SULT"/>
    <property type="match status" value="1"/>
</dbReference>
<dbReference type="EMBL" id="JAMZMK010008561">
    <property type="protein sequence ID" value="KAI7739852.1"/>
    <property type="molecule type" value="Genomic_DNA"/>
</dbReference>